<organism evidence="1 2">
    <name type="scientific">Marivirga lumbricoides</name>
    <dbReference type="NCBI Taxonomy" id="1046115"/>
    <lineage>
        <taxon>Bacteria</taxon>
        <taxon>Pseudomonadati</taxon>
        <taxon>Bacteroidota</taxon>
        <taxon>Cytophagia</taxon>
        <taxon>Cytophagales</taxon>
        <taxon>Marivirgaceae</taxon>
        <taxon>Marivirga</taxon>
    </lineage>
</organism>
<sequence>MNKYIQLRKIAEVFHIYGISLAGKNRHINLYNDLKMQHLFVVGLIFELELVSQKELDDIHVSSVETPYQIIEKLV</sequence>
<evidence type="ECO:0000313" key="2">
    <source>
        <dbReference type="Proteomes" id="UP000240608"/>
    </source>
</evidence>
<comment type="caution">
    <text evidence="1">The sequence shown here is derived from an EMBL/GenBank/DDBJ whole genome shotgun (WGS) entry which is preliminary data.</text>
</comment>
<gene>
    <name evidence="1" type="ORF">C9994_10135</name>
</gene>
<dbReference type="AlphaFoldDB" id="A0A2T4DPP8"/>
<accession>A0A2T4DPP8</accession>
<protein>
    <submittedName>
        <fullName evidence="1">Acyl carrier protein</fullName>
    </submittedName>
</protein>
<dbReference type="Proteomes" id="UP000240608">
    <property type="component" value="Unassembled WGS sequence"/>
</dbReference>
<name>A0A2T4DPP8_9BACT</name>
<reference evidence="1 2" key="1">
    <citation type="submission" date="2018-03" db="EMBL/GenBank/DDBJ databases">
        <title>Cross-interface Injection: A General Nanoliter Liquid Handling Method Applied to Single Cells Genome Amplification Automated Nanoliter Liquid Handling Applied to Single Cell Multiple Displacement Amplification.</title>
        <authorList>
            <person name="Yun J."/>
            <person name="Xu P."/>
            <person name="Xu J."/>
            <person name="Dai X."/>
            <person name="Wang Y."/>
            <person name="Zheng X."/>
            <person name="Cao C."/>
            <person name="Yi Q."/>
            <person name="Zhu Y."/>
            <person name="Wang L."/>
            <person name="Dong Z."/>
            <person name="Huang Y."/>
            <person name="Huang L."/>
            <person name="Du W."/>
        </authorList>
    </citation>
    <scope>NUCLEOTIDE SEQUENCE [LARGE SCALE GENOMIC DNA]</scope>
    <source>
        <strain evidence="1 2">Z-D1-2</strain>
    </source>
</reference>
<evidence type="ECO:0000313" key="1">
    <source>
        <dbReference type="EMBL" id="PTB95801.1"/>
    </source>
</evidence>
<dbReference type="EMBL" id="PYVU01000085">
    <property type="protein sequence ID" value="PTB95801.1"/>
    <property type="molecule type" value="Genomic_DNA"/>
</dbReference>
<proteinExistence type="predicted"/>